<sequence>MKENKLYPTIDNSPGESGVWWHEQNLGPLENLPFLTQFGSMKFSKVRLDENMRPHLNDGIEIHFIESGKYDWRIEEKNVELFPDDLSITAPWHWNGSPSGKMDMGQINWLIIKPHEYAPDQPLNFGNWTSISEQYQIKLGKLIAAENGIILRKAKLFKKHILALKEELLLQAPGYELVVRNIIENLLIDLYRHLSTRKKKIGQEDCFISKLTEMINDDLTEKWIVEDLAYSFGMGKTKFTDEVKRLTGYPPSSFIIHLKIERAKQLLTSAEELGLSDIAYQCGFSSLQHFTSAFRQRTGTTPSKYQQNSYVSNV</sequence>
<dbReference type="SMART" id="SM00342">
    <property type="entry name" value="HTH_ARAC"/>
    <property type="match status" value="1"/>
</dbReference>
<evidence type="ECO:0000313" key="5">
    <source>
        <dbReference type="EMBL" id="KEO74305.1"/>
    </source>
</evidence>
<proteinExistence type="predicted"/>
<keyword evidence="1" id="KW-0805">Transcription regulation</keyword>
<gene>
    <name evidence="5" type="ORF">EL17_09240</name>
</gene>
<protein>
    <submittedName>
        <fullName evidence="5">DNA-binding protein</fullName>
    </submittedName>
</protein>
<dbReference type="eggNOG" id="COG2207">
    <property type="taxonomic scope" value="Bacteria"/>
</dbReference>
<dbReference type="PANTHER" id="PTHR46796">
    <property type="entry name" value="HTH-TYPE TRANSCRIPTIONAL ACTIVATOR RHAS-RELATED"/>
    <property type="match status" value="1"/>
</dbReference>
<dbReference type="InterPro" id="IPR009057">
    <property type="entry name" value="Homeodomain-like_sf"/>
</dbReference>
<evidence type="ECO:0000256" key="2">
    <source>
        <dbReference type="ARBA" id="ARBA00023125"/>
    </source>
</evidence>
<dbReference type="SUPFAM" id="SSF46689">
    <property type="entry name" value="Homeodomain-like"/>
    <property type="match status" value="1"/>
</dbReference>
<evidence type="ECO:0000313" key="6">
    <source>
        <dbReference type="Proteomes" id="UP000027821"/>
    </source>
</evidence>
<name>A0A074L1D4_9BACT</name>
<dbReference type="PROSITE" id="PS00041">
    <property type="entry name" value="HTH_ARAC_FAMILY_1"/>
    <property type="match status" value="1"/>
</dbReference>
<dbReference type="AlphaFoldDB" id="A0A074L1D4"/>
<dbReference type="GO" id="GO:0043565">
    <property type="term" value="F:sequence-specific DNA binding"/>
    <property type="evidence" value="ECO:0007669"/>
    <property type="project" value="InterPro"/>
</dbReference>
<accession>A0A074L1D4</accession>
<evidence type="ECO:0000256" key="1">
    <source>
        <dbReference type="ARBA" id="ARBA00023015"/>
    </source>
</evidence>
<dbReference type="Gene3D" id="1.10.10.60">
    <property type="entry name" value="Homeodomain-like"/>
    <property type="match status" value="2"/>
</dbReference>
<comment type="caution">
    <text evidence="5">The sequence shown here is derived from an EMBL/GenBank/DDBJ whole genome shotgun (WGS) entry which is preliminary data.</text>
</comment>
<dbReference type="InterPro" id="IPR018062">
    <property type="entry name" value="HTH_AraC-typ_CS"/>
</dbReference>
<dbReference type="Pfam" id="PF12833">
    <property type="entry name" value="HTH_18"/>
    <property type="match status" value="1"/>
</dbReference>
<dbReference type="InterPro" id="IPR050204">
    <property type="entry name" value="AraC_XylS_family_regulators"/>
</dbReference>
<feature type="domain" description="HTH araC/xylS-type" evidence="4">
    <location>
        <begin position="209"/>
        <end position="308"/>
    </location>
</feature>
<keyword evidence="2 5" id="KW-0238">DNA-binding</keyword>
<reference evidence="5 6" key="1">
    <citation type="submission" date="2014-04" db="EMBL/GenBank/DDBJ databases">
        <title>Characterization and application of a salt tolerant electro-active bacterium.</title>
        <authorList>
            <person name="Yang L."/>
            <person name="Wei S."/>
            <person name="Tay Q.X.M."/>
        </authorList>
    </citation>
    <scope>NUCLEOTIDE SEQUENCE [LARGE SCALE GENOMIC DNA]</scope>
    <source>
        <strain evidence="5 6">LY1</strain>
    </source>
</reference>
<dbReference type="PRINTS" id="PR00032">
    <property type="entry name" value="HTHARAC"/>
</dbReference>
<dbReference type="EMBL" id="JMIH01000016">
    <property type="protein sequence ID" value="KEO74305.1"/>
    <property type="molecule type" value="Genomic_DNA"/>
</dbReference>
<evidence type="ECO:0000256" key="3">
    <source>
        <dbReference type="ARBA" id="ARBA00023163"/>
    </source>
</evidence>
<dbReference type="OrthoDB" id="1157557at2"/>
<dbReference type="Proteomes" id="UP000027821">
    <property type="component" value="Unassembled WGS sequence"/>
</dbReference>
<evidence type="ECO:0000259" key="4">
    <source>
        <dbReference type="PROSITE" id="PS01124"/>
    </source>
</evidence>
<dbReference type="RefSeq" id="WP_035073337.1">
    <property type="nucleotide sequence ID" value="NZ_JMIH01000016.1"/>
</dbReference>
<dbReference type="GO" id="GO:0003700">
    <property type="term" value="F:DNA-binding transcription factor activity"/>
    <property type="evidence" value="ECO:0007669"/>
    <property type="project" value="InterPro"/>
</dbReference>
<keyword evidence="3" id="KW-0804">Transcription</keyword>
<dbReference type="STRING" id="1048983.EL17_09240"/>
<keyword evidence="6" id="KW-1185">Reference proteome</keyword>
<organism evidence="5 6">
    <name type="scientific">Anditalea andensis</name>
    <dbReference type="NCBI Taxonomy" id="1048983"/>
    <lineage>
        <taxon>Bacteria</taxon>
        <taxon>Pseudomonadati</taxon>
        <taxon>Bacteroidota</taxon>
        <taxon>Cytophagia</taxon>
        <taxon>Cytophagales</taxon>
        <taxon>Cytophagaceae</taxon>
        <taxon>Anditalea</taxon>
    </lineage>
</organism>
<dbReference type="InterPro" id="IPR018060">
    <property type="entry name" value="HTH_AraC"/>
</dbReference>
<dbReference type="InterPro" id="IPR020449">
    <property type="entry name" value="Tscrpt_reg_AraC-type_HTH"/>
</dbReference>
<dbReference type="PROSITE" id="PS01124">
    <property type="entry name" value="HTH_ARAC_FAMILY_2"/>
    <property type="match status" value="1"/>
</dbReference>